<reference evidence="10 11" key="1">
    <citation type="journal article" date="2015" name="Genome Announc.">
        <title>Draft Genome Sequence of Filamentous Marine Cyanobacterium Lyngbya confervoides Strain BDU141951.</title>
        <authorList>
            <person name="Chandrababunaidu M.M."/>
            <person name="Sen D."/>
            <person name="Tripathy S."/>
        </authorList>
    </citation>
    <scope>NUCLEOTIDE SEQUENCE [LARGE SCALE GENOMIC DNA]</scope>
    <source>
        <strain evidence="10 11">BDU141951</strain>
    </source>
</reference>
<gene>
    <name evidence="10" type="ORF">QQ91_0014505</name>
</gene>
<dbReference type="Pfam" id="PF00909">
    <property type="entry name" value="Ammonium_transp"/>
    <property type="match status" value="2"/>
</dbReference>
<evidence type="ECO:0000259" key="9">
    <source>
        <dbReference type="Pfam" id="PF00909"/>
    </source>
</evidence>
<feature type="transmembrane region" description="Helical" evidence="8">
    <location>
        <begin position="449"/>
        <end position="474"/>
    </location>
</feature>
<keyword evidence="7 8" id="KW-0924">Ammonia transport</keyword>
<evidence type="ECO:0000256" key="3">
    <source>
        <dbReference type="ARBA" id="ARBA00022448"/>
    </source>
</evidence>
<comment type="caution">
    <text evidence="10">The sequence shown here is derived from an EMBL/GenBank/DDBJ whole genome shotgun (WGS) entry which is preliminary data.</text>
</comment>
<feature type="domain" description="Ammonium transporter AmtB-like" evidence="9">
    <location>
        <begin position="52"/>
        <end position="252"/>
    </location>
</feature>
<feature type="transmembrane region" description="Helical" evidence="8">
    <location>
        <begin position="180"/>
        <end position="202"/>
    </location>
</feature>
<feature type="transmembrane region" description="Helical" evidence="8">
    <location>
        <begin position="286"/>
        <end position="303"/>
    </location>
</feature>
<comment type="similarity">
    <text evidence="2 8">Belongs to the ammonia transporter channel (TC 1.A.11.2) family.</text>
</comment>
<sequence>MLLPLALGIIIVLGIPGILLEGSAAQSNPEILQRLQILELKQQQFQVTLNTVWVFFTGTLVFFMNAGFAMLESGFCRRKNSITVLAKNLIVFCLATFSFWILGFGLMFGDGTPWFGTSGFFLVSPSENSPTTGANYRGVFTALNWAALPLTAKFFFQLTFAGTAATIISGAIAERVKFTAFLLFSPLFVGIAYAIVGHWVWGGGWLAELGFWDFAGSTVVHSVGGWAGLMGTLILGPRIGKYSSISESDYQQLSFKTRSFRSWGSGGSRSGITPAKRIHALPAENLSLATLGCLILWVGWFGFNAGSTLEANTAAIVHILLNTLMAGSLGGIGATIGGWIYLSKPSLSFIINGILAGCVSITAACAYVDVGSAAIIGLCGGLIVIFSTILLDKALIDDPVGAIPVHLCCGIWGTLCVGLFSDGPTLYPRYGILEGPALGLLKGGGLEVLGFQFLGIIAIAAFTIVFSLLTWGLIRLMLNHSLRVSRTQELLGLDDAFDDKADEFHNKASAG</sequence>
<evidence type="ECO:0000256" key="8">
    <source>
        <dbReference type="RuleBase" id="RU362002"/>
    </source>
</evidence>
<evidence type="ECO:0000313" key="11">
    <source>
        <dbReference type="Proteomes" id="UP000031561"/>
    </source>
</evidence>
<keyword evidence="4 8" id="KW-0812">Transmembrane</keyword>
<evidence type="ECO:0000256" key="5">
    <source>
        <dbReference type="ARBA" id="ARBA00022989"/>
    </source>
</evidence>
<keyword evidence="6 8" id="KW-0472">Membrane</keyword>
<keyword evidence="11" id="KW-1185">Reference proteome</keyword>
<dbReference type="InterPro" id="IPR001905">
    <property type="entry name" value="Ammonium_transpt"/>
</dbReference>
<feature type="transmembrane region" description="Helical" evidence="8">
    <location>
        <begin position="214"/>
        <end position="235"/>
    </location>
</feature>
<dbReference type="GO" id="GO:0072488">
    <property type="term" value="P:ammonium transmembrane transport"/>
    <property type="evidence" value="ECO:0007669"/>
    <property type="project" value="UniProtKB-KW"/>
</dbReference>
<feature type="domain" description="Ammonium transporter AmtB-like" evidence="9">
    <location>
        <begin position="269"/>
        <end position="496"/>
    </location>
</feature>
<dbReference type="InterPro" id="IPR018047">
    <property type="entry name" value="Ammonium_transpt_CS"/>
</dbReference>
<accession>A0ABD4T5P4</accession>
<name>A0ABD4T5P4_9CYAN</name>
<dbReference type="InterPro" id="IPR029020">
    <property type="entry name" value="Ammonium/urea_transptr"/>
</dbReference>
<feature type="transmembrane region" description="Helical" evidence="8">
    <location>
        <begin position="49"/>
        <end position="68"/>
    </location>
</feature>
<keyword evidence="5 8" id="KW-1133">Transmembrane helix</keyword>
<dbReference type="GO" id="GO:0005886">
    <property type="term" value="C:plasma membrane"/>
    <property type="evidence" value="ECO:0007669"/>
    <property type="project" value="UniProtKB-SubCell"/>
</dbReference>
<dbReference type="NCBIfam" id="TIGR00836">
    <property type="entry name" value="amt"/>
    <property type="match status" value="1"/>
</dbReference>
<feature type="transmembrane region" description="Helical" evidence="8">
    <location>
        <begin position="315"/>
        <end position="342"/>
    </location>
</feature>
<evidence type="ECO:0000256" key="6">
    <source>
        <dbReference type="ARBA" id="ARBA00023136"/>
    </source>
</evidence>
<dbReference type="PANTHER" id="PTHR11730:SF89">
    <property type="entry name" value="AMMONIUM TRANSPORTER SLL0108-RELATED"/>
    <property type="match status" value="1"/>
</dbReference>
<organism evidence="10 11">
    <name type="scientific">Lyngbya confervoides BDU141951</name>
    <dbReference type="NCBI Taxonomy" id="1574623"/>
    <lineage>
        <taxon>Bacteria</taxon>
        <taxon>Bacillati</taxon>
        <taxon>Cyanobacteriota</taxon>
        <taxon>Cyanophyceae</taxon>
        <taxon>Oscillatoriophycideae</taxon>
        <taxon>Oscillatoriales</taxon>
        <taxon>Microcoleaceae</taxon>
        <taxon>Lyngbya</taxon>
    </lineage>
</organism>
<dbReference type="InterPro" id="IPR024041">
    <property type="entry name" value="NH4_transpt_AmtB-like_dom"/>
</dbReference>
<dbReference type="EMBL" id="JTHE03000084">
    <property type="protein sequence ID" value="MCM1984032.1"/>
    <property type="molecule type" value="Genomic_DNA"/>
</dbReference>
<dbReference type="AlphaFoldDB" id="A0ABD4T5P4"/>
<evidence type="ECO:0000256" key="7">
    <source>
        <dbReference type="ARBA" id="ARBA00023177"/>
    </source>
</evidence>
<comment type="subcellular location">
    <subcellularLocation>
        <location evidence="8">Cell membrane</location>
        <topology evidence="8">Multi-pass membrane protein</topology>
    </subcellularLocation>
    <subcellularLocation>
        <location evidence="1">Membrane</location>
        <topology evidence="1">Multi-pass membrane protein</topology>
    </subcellularLocation>
</comment>
<evidence type="ECO:0000313" key="10">
    <source>
        <dbReference type="EMBL" id="MCM1984032.1"/>
    </source>
</evidence>
<feature type="transmembrane region" description="Helical" evidence="8">
    <location>
        <begin position="154"/>
        <end position="173"/>
    </location>
</feature>
<feature type="transmembrane region" description="Helical" evidence="8">
    <location>
        <begin position="403"/>
        <end position="421"/>
    </location>
</feature>
<evidence type="ECO:0000256" key="2">
    <source>
        <dbReference type="ARBA" id="ARBA00005887"/>
    </source>
</evidence>
<feature type="transmembrane region" description="Helical" evidence="8">
    <location>
        <begin position="373"/>
        <end position="391"/>
    </location>
</feature>
<dbReference type="Proteomes" id="UP000031561">
    <property type="component" value="Unassembled WGS sequence"/>
</dbReference>
<protein>
    <recommendedName>
        <fullName evidence="8">Ammonium transporter</fullName>
    </recommendedName>
</protein>
<feature type="transmembrane region" description="Helical" evidence="8">
    <location>
        <begin position="349"/>
        <end position="367"/>
    </location>
</feature>
<dbReference type="PANTHER" id="PTHR11730">
    <property type="entry name" value="AMMONIUM TRANSPORTER"/>
    <property type="match status" value="1"/>
</dbReference>
<dbReference type="SUPFAM" id="SSF111352">
    <property type="entry name" value="Ammonium transporter"/>
    <property type="match status" value="1"/>
</dbReference>
<proteinExistence type="inferred from homology"/>
<dbReference type="Gene3D" id="1.10.3430.10">
    <property type="entry name" value="Ammonium transporter AmtB like domains"/>
    <property type="match status" value="1"/>
</dbReference>
<keyword evidence="3 8" id="KW-0813">Transport</keyword>
<dbReference type="PROSITE" id="PS01219">
    <property type="entry name" value="AMMONIUM_TRANSP"/>
    <property type="match status" value="1"/>
</dbReference>
<evidence type="ECO:0000256" key="1">
    <source>
        <dbReference type="ARBA" id="ARBA00004141"/>
    </source>
</evidence>
<evidence type="ECO:0000256" key="4">
    <source>
        <dbReference type="ARBA" id="ARBA00022692"/>
    </source>
</evidence>
<dbReference type="RefSeq" id="WP_236096199.1">
    <property type="nucleotide sequence ID" value="NZ_JTHE03000084.1"/>
</dbReference>
<feature type="transmembrane region" description="Helical" evidence="8">
    <location>
        <begin position="89"/>
        <end position="108"/>
    </location>
</feature>